<evidence type="ECO:0000313" key="1">
    <source>
        <dbReference type="EMBL" id="KRX11396.1"/>
    </source>
</evidence>
<organism evidence="1 2">
    <name type="scientific">Trichinella nelsoni</name>
    <dbReference type="NCBI Taxonomy" id="6336"/>
    <lineage>
        <taxon>Eukaryota</taxon>
        <taxon>Metazoa</taxon>
        <taxon>Ecdysozoa</taxon>
        <taxon>Nematoda</taxon>
        <taxon>Enoplea</taxon>
        <taxon>Dorylaimia</taxon>
        <taxon>Trichinellida</taxon>
        <taxon>Trichinellidae</taxon>
        <taxon>Trichinella</taxon>
    </lineage>
</organism>
<dbReference type="Proteomes" id="UP000054630">
    <property type="component" value="Unassembled WGS sequence"/>
</dbReference>
<sequence length="42" mass="4476">MTSAADPWTSSVQLTPISTASSLRPTWCHTRGSISCSPPMLL</sequence>
<evidence type="ECO:0000313" key="2">
    <source>
        <dbReference type="Proteomes" id="UP000054630"/>
    </source>
</evidence>
<keyword evidence="2" id="KW-1185">Reference proteome</keyword>
<proteinExistence type="predicted"/>
<comment type="caution">
    <text evidence="1">The sequence shown here is derived from an EMBL/GenBank/DDBJ whole genome shotgun (WGS) entry which is preliminary data.</text>
</comment>
<protein>
    <submittedName>
        <fullName evidence="1">Uncharacterized protein</fullName>
    </submittedName>
</protein>
<dbReference type="EMBL" id="JYDL01002335">
    <property type="protein sequence ID" value="KRX11396.1"/>
    <property type="molecule type" value="Genomic_DNA"/>
</dbReference>
<gene>
    <name evidence="1" type="ORF">T07_381</name>
</gene>
<reference evidence="1 2" key="1">
    <citation type="submission" date="2015-01" db="EMBL/GenBank/DDBJ databases">
        <title>Evolution of Trichinella species and genotypes.</title>
        <authorList>
            <person name="Korhonen P.K."/>
            <person name="Edoardo P."/>
            <person name="Giuseppe L.R."/>
            <person name="Gasser R.B."/>
        </authorList>
    </citation>
    <scope>NUCLEOTIDE SEQUENCE [LARGE SCALE GENOMIC DNA]</scope>
    <source>
        <strain evidence="1">ISS37</strain>
    </source>
</reference>
<accession>A0A0V0RA73</accession>
<name>A0A0V0RA73_9BILA</name>
<dbReference type="AlphaFoldDB" id="A0A0V0RA73"/>